<accession>A0ACC1CNS7</accession>
<dbReference type="EMBL" id="CM034406">
    <property type="protein sequence ID" value="KAJ0173137.1"/>
    <property type="molecule type" value="Genomic_DNA"/>
</dbReference>
<reference evidence="1 2" key="1">
    <citation type="journal article" date="2021" name="Front. Genet.">
        <title>Chromosome-Level Genome Assembly Reveals Significant Gene Expansion in the Toll and IMD Signaling Pathways of Dendrolimus kikuchii.</title>
        <authorList>
            <person name="Zhou J."/>
            <person name="Wu P."/>
            <person name="Xiong Z."/>
            <person name="Liu N."/>
            <person name="Zhao N."/>
            <person name="Ji M."/>
            <person name="Qiu Y."/>
            <person name="Yang B."/>
        </authorList>
    </citation>
    <scope>NUCLEOTIDE SEQUENCE [LARGE SCALE GENOMIC DNA]</scope>
    <source>
        <strain evidence="1">Ann1</strain>
    </source>
</reference>
<sequence>MNCIKEDPLLEFNPNTLVYLRRQYNYEKPGEMDAAIDVLDNWIKKQDHFTKKDFSREYLERSIILVKGSVERAKIQIDKICTMRTLMPKYFEFNFDEFEKFKNKFSIALLPKLTKDNYRIIMSKIMGPSNELNSSIYFVYFKFGAMVWEYLKCRDYCDGVIFICDYRGLNFIEAVSALNISDLHQIVTIVLQGFQLRVKGFHIVTEANNVNILVSLLKRVFPKKIADRIYVHKTLESIQEAVPKEILTSDLGGHDLPLAKLHDKWVEVFKKEENLKHFKEMANAKTNEALRPSGNFNEQHLGMPGSFRSLNVD</sequence>
<protein>
    <submittedName>
        <fullName evidence="1">Uncharacterized protein</fullName>
    </submittedName>
</protein>
<dbReference type="Proteomes" id="UP000824533">
    <property type="component" value="Linkage Group LG20"/>
</dbReference>
<name>A0ACC1CNS7_9NEOP</name>
<organism evidence="1 2">
    <name type="scientific">Dendrolimus kikuchii</name>
    <dbReference type="NCBI Taxonomy" id="765133"/>
    <lineage>
        <taxon>Eukaryota</taxon>
        <taxon>Metazoa</taxon>
        <taxon>Ecdysozoa</taxon>
        <taxon>Arthropoda</taxon>
        <taxon>Hexapoda</taxon>
        <taxon>Insecta</taxon>
        <taxon>Pterygota</taxon>
        <taxon>Neoptera</taxon>
        <taxon>Endopterygota</taxon>
        <taxon>Lepidoptera</taxon>
        <taxon>Glossata</taxon>
        <taxon>Ditrysia</taxon>
        <taxon>Bombycoidea</taxon>
        <taxon>Lasiocampidae</taxon>
        <taxon>Dendrolimus</taxon>
    </lineage>
</organism>
<keyword evidence="2" id="KW-1185">Reference proteome</keyword>
<evidence type="ECO:0000313" key="1">
    <source>
        <dbReference type="EMBL" id="KAJ0173137.1"/>
    </source>
</evidence>
<gene>
    <name evidence="1" type="ORF">K1T71_011313</name>
</gene>
<comment type="caution">
    <text evidence="1">The sequence shown here is derived from an EMBL/GenBank/DDBJ whole genome shotgun (WGS) entry which is preliminary data.</text>
</comment>
<evidence type="ECO:0000313" key="2">
    <source>
        <dbReference type="Proteomes" id="UP000824533"/>
    </source>
</evidence>
<proteinExistence type="predicted"/>